<organism evidence="1 2">
    <name type="scientific">Candidatus Uhrbacteria bacterium CG10_big_fil_rev_8_21_14_0_10_50_16</name>
    <dbReference type="NCBI Taxonomy" id="1975039"/>
    <lineage>
        <taxon>Bacteria</taxon>
        <taxon>Candidatus Uhriibacteriota</taxon>
    </lineage>
</organism>
<dbReference type="AlphaFoldDB" id="A0A2H0RLE6"/>
<proteinExistence type="predicted"/>
<reference evidence="1 2" key="1">
    <citation type="submission" date="2017-09" db="EMBL/GenBank/DDBJ databases">
        <title>Depth-based differentiation of microbial function through sediment-hosted aquifers and enrichment of novel symbionts in the deep terrestrial subsurface.</title>
        <authorList>
            <person name="Probst A.J."/>
            <person name="Ladd B."/>
            <person name="Jarett J.K."/>
            <person name="Geller-Mcgrath D.E."/>
            <person name="Sieber C.M."/>
            <person name="Emerson J.B."/>
            <person name="Anantharaman K."/>
            <person name="Thomas B.C."/>
            <person name="Malmstrom R."/>
            <person name="Stieglmeier M."/>
            <person name="Klingl A."/>
            <person name="Woyke T."/>
            <person name="Ryan C.M."/>
            <person name="Banfield J.F."/>
        </authorList>
    </citation>
    <scope>NUCLEOTIDE SEQUENCE [LARGE SCALE GENOMIC DNA]</scope>
    <source>
        <strain evidence="1">CG10_big_fil_rev_8_21_14_0_10_50_16</strain>
    </source>
</reference>
<evidence type="ECO:0000313" key="2">
    <source>
        <dbReference type="Proteomes" id="UP000230084"/>
    </source>
</evidence>
<protein>
    <submittedName>
        <fullName evidence="1">Uncharacterized protein</fullName>
    </submittedName>
</protein>
<gene>
    <name evidence="1" type="ORF">COV06_04195</name>
</gene>
<name>A0A2H0RLE6_9BACT</name>
<evidence type="ECO:0000313" key="1">
    <source>
        <dbReference type="EMBL" id="PIR47257.1"/>
    </source>
</evidence>
<comment type="caution">
    <text evidence="1">The sequence shown here is derived from an EMBL/GenBank/DDBJ whole genome shotgun (WGS) entry which is preliminary data.</text>
</comment>
<dbReference type="EMBL" id="PCYM01000010">
    <property type="protein sequence ID" value="PIR47257.1"/>
    <property type="molecule type" value="Genomic_DNA"/>
</dbReference>
<sequence>MRYAYPFSTGINAFVSIVFDEESTIPCPPTSVNGESGANSAAQIIVRERELTYMTYRMRIEDLAICAALLDVTPEFLQMQAVLLLNKLKTSDSDQA</sequence>
<dbReference type="Proteomes" id="UP000230084">
    <property type="component" value="Unassembled WGS sequence"/>
</dbReference>
<accession>A0A2H0RLE6</accession>